<dbReference type="Pfam" id="PF07786">
    <property type="entry name" value="HGSNAT_cat"/>
    <property type="match status" value="1"/>
</dbReference>
<feature type="transmembrane region" description="Helical" evidence="1">
    <location>
        <begin position="83"/>
        <end position="113"/>
    </location>
</feature>
<gene>
    <name evidence="3" type="ORF">HIR71_04485</name>
</gene>
<dbReference type="AlphaFoldDB" id="A0A7Y0QFX3"/>
<dbReference type="InterPro" id="IPR012429">
    <property type="entry name" value="HGSNAT_cat"/>
</dbReference>
<feature type="transmembrane region" description="Helical" evidence="1">
    <location>
        <begin position="278"/>
        <end position="299"/>
    </location>
</feature>
<evidence type="ECO:0000313" key="4">
    <source>
        <dbReference type="Proteomes" id="UP000562124"/>
    </source>
</evidence>
<accession>A0A7Y0QFX3</accession>
<dbReference type="Proteomes" id="UP000562124">
    <property type="component" value="Unassembled WGS sequence"/>
</dbReference>
<keyword evidence="1" id="KW-1133">Transmembrane helix</keyword>
<keyword evidence="1" id="KW-0472">Membrane</keyword>
<feature type="domain" description="Heparan-alpha-glucosaminide N-acetyltransferase catalytic" evidence="2">
    <location>
        <begin position="6"/>
        <end position="198"/>
    </location>
</feature>
<organism evidence="3 4">
    <name type="scientific">Cellulomonas fimi</name>
    <dbReference type="NCBI Taxonomy" id="1708"/>
    <lineage>
        <taxon>Bacteria</taxon>
        <taxon>Bacillati</taxon>
        <taxon>Actinomycetota</taxon>
        <taxon>Actinomycetes</taxon>
        <taxon>Micrococcales</taxon>
        <taxon>Cellulomonadaceae</taxon>
        <taxon>Cellulomonas</taxon>
    </lineage>
</organism>
<evidence type="ECO:0000313" key="3">
    <source>
        <dbReference type="EMBL" id="NMR19486.1"/>
    </source>
</evidence>
<keyword evidence="4" id="KW-1185">Reference proteome</keyword>
<feature type="transmembrane region" description="Helical" evidence="1">
    <location>
        <begin position="166"/>
        <end position="191"/>
    </location>
</feature>
<feature type="transmembrane region" description="Helical" evidence="1">
    <location>
        <begin position="12"/>
        <end position="32"/>
    </location>
</feature>
<proteinExistence type="predicted"/>
<dbReference type="RefSeq" id="WP_169323820.1">
    <property type="nucleotide sequence ID" value="NZ_JABCJJ010000004.1"/>
</dbReference>
<protein>
    <submittedName>
        <fullName evidence="3">DUF1624 domain-containing protein</fullName>
    </submittedName>
</protein>
<reference evidence="3 4" key="1">
    <citation type="submission" date="2020-04" db="EMBL/GenBank/DDBJ databases">
        <title>Sequencing and Assembly of C. fimi.</title>
        <authorList>
            <person name="Ramsey A.R."/>
        </authorList>
    </citation>
    <scope>NUCLEOTIDE SEQUENCE [LARGE SCALE GENOMIC DNA]</scope>
    <source>
        <strain evidence="3 4">SB</strain>
    </source>
</reference>
<feature type="transmembrane region" description="Helical" evidence="1">
    <location>
        <begin position="44"/>
        <end position="63"/>
    </location>
</feature>
<feature type="transmembrane region" description="Helical" evidence="1">
    <location>
        <begin position="125"/>
        <end position="146"/>
    </location>
</feature>
<evidence type="ECO:0000256" key="1">
    <source>
        <dbReference type="SAM" id="Phobius"/>
    </source>
</evidence>
<feature type="transmembrane region" description="Helical" evidence="1">
    <location>
        <begin position="306"/>
        <end position="331"/>
    </location>
</feature>
<evidence type="ECO:0000259" key="2">
    <source>
        <dbReference type="Pfam" id="PF07786"/>
    </source>
</evidence>
<comment type="caution">
    <text evidence="3">The sequence shown here is derived from an EMBL/GenBank/DDBJ whole genome shotgun (WGS) entry which is preliminary data.</text>
</comment>
<keyword evidence="1" id="KW-0812">Transmembrane</keyword>
<sequence>MLAAHRLMGVDVARGVALIGMMSVHVLPPLAADGSVSWAYRISAGRASALFAVLAGLSLMLAYRPRSGETVEPGVRRGVMARAGFIAGVGLILGLFGSGVAVILVHYAVLFAVGTLFMRLGARALLVTGLVWLVVSPVAGQLLRPLVPPGPGPSPSVISLFNPLELVTTVVLTGYYPVLQWTGYLLIGMGLGRLPLRRPTTGWWLLVSGTVLAVVAKVVSAVLLGPAGGLQRLAAEPSPVAGRDLSTLLQAGLYGTTPTTSWWWLAVSAPHAGTPPDLLHTAGTAVALVGACLLVVSALRARWRAVVLPVAAAGSMTLTLYTLHVVVLAAVNGAARSSADDSPAVLLTFNVVLALAVATAWQVTGRRGPLEDMANDVSTTARRRAHVDRGAA</sequence>
<feature type="transmembrane region" description="Helical" evidence="1">
    <location>
        <begin position="203"/>
        <end position="224"/>
    </location>
</feature>
<dbReference type="EMBL" id="JABCJJ010000004">
    <property type="protein sequence ID" value="NMR19486.1"/>
    <property type="molecule type" value="Genomic_DNA"/>
</dbReference>
<feature type="transmembrane region" description="Helical" evidence="1">
    <location>
        <begin position="343"/>
        <end position="363"/>
    </location>
</feature>
<name>A0A7Y0QFX3_CELFI</name>